<dbReference type="Pfam" id="PF00450">
    <property type="entry name" value="Peptidase_S10"/>
    <property type="match status" value="2"/>
</dbReference>
<evidence type="ECO:0000313" key="7">
    <source>
        <dbReference type="EMBL" id="KAK7039320.1"/>
    </source>
</evidence>
<dbReference type="PANTHER" id="PTHR11802:SF479">
    <property type="entry name" value="CARBOXYPEPTIDASE"/>
    <property type="match status" value="1"/>
</dbReference>
<evidence type="ECO:0000256" key="3">
    <source>
        <dbReference type="ARBA" id="ARBA00022670"/>
    </source>
</evidence>
<keyword evidence="4 6" id="KW-0378">Hydrolase</keyword>
<keyword evidence="2 6" id="KW-0121">Carboxypeptidase</keyword>
<feature type="chain" id="PRO_5043100092" description="Carboxypeptidase" evidence="6">
    <location>
        <begin position="18"/>
        <end position="591"/>
    </location>
</feature>
<evidence type="ECO:0000256" key="6">
    <source>
        <dbReference type="RuleBase" id="RU361156"/>
    </source>
</evidence>
<dbReference type="PRINTS" id="PR00724">
    <property type="entry name" value="CRBOXYPTASEC"/>
</dbReference>
<dbReference type="Gene3D" id="3.40.50.1820">
    <property type="entry name" value="alpha/beta hydrolase"/>
    <property type="match status" value="1"/>
</dbReference>
<reference evidence="7 8" key="1">
    <citation type="journal article" date="2024" name="J Genomics">
        <title>Draft genome sequencing and assembly of Favolaschia claudopus CIRM-BRFM 2984 isolated from oak limbs.</title>
        <authorList>
            <person name="Navarro D."/>
            <person name="Drula E."/>
            <person name="Chaduli D."/>
            <person name="Cazenave R."/>
            <person name="Ahrendt S."/>
            <person name="Wang J."/>
            <person name="Lipzen A."/>
            <person name="Daum C."/>
            <person name="Barry K."/>
            <person name="Grigoriev I.V."/>
            <person name="Favel A."/>
            <person name="Rosso M.N."/>
            <person name="Martin F."/>
        </authorList>
    </citation>
    <scope>NUCLEOTIDE SEQUENCE [LARGE SCALE GENOMIC DNA]</scope>
    <source>
        <strain evidence="7 8">CIRM-BRFM 2984</strain>
    </source>
</reference>
<evidence type="ECO:0000313" key="8">
    <source>
        <dbReference type="Proteomes" id="UP001362999"/>
    </source>
</evidence>
<dbReference type="PROSITE" id="PS00131">
    <property type="entry name" value="CARBOXYPEPT_SER_SER"/>
    <property type="match status" value="1"/>
</dbReference>
<dbReference type="GO" id="GO:0004185">
    <property type="term" value="F:serine-type carboxypeptidase activity"/>
    <property type="evidence" value="ECO:0007669"/>
    <property type="project" value="UniProtKB-UniRule"/>
</dbReference>
<dbReference type="EC" id="3.4.16.-" evidence="6"/>
<name>A0AAW0CGQ7_9AGAR</name>
<protein>
    <recommendedName>
        <fullName evidence="6">Carboxypeptidase</fullName>
        <ecNumber evidence="6">3.4.16.-</ecNumber>
    </recommendedName>
</protein>
<keyword evidence="6" id="KW-0732">Signal</keyword>
<feature type="signal peptide" evidence="6">
    <location>
        <begin position="1"/>
        <end position="17"/>
    </location>
</feature>
<comment type="caution">
    <text evidence="7">The sequence shown here is derived from an EMBL/GenBank/DDBJ whole genome shotgun (WGS) entry which is preliminary data.</text>
</comment>
<comment type="similarity">
    <text evidence="1 6">Belongs to the peptidase S10 family.</text>
</comment>
<dbReference type="PANTHER" id="PTHR11802">
    <property type="entry name" value="SERINE PROTEASE FAMILY S10 SERINE CARBOXYPEPTIDASE"/>
    <property type="match status" value="1"/>
</dbReference>
<gene>
    <name evidence="7" type="ORF">R3P38DRAFT_474023</name>
</gene>
<dbReference type="InterPro" id="IPR018202">
    <property type="entry name" value="Ser_caboxypep_ser_AS"/>
</dbReference>
<keyword evidence="8" id="KW-1185">Reference proteome</keyword>
<evidence type="ECO:0000256" key="1">
    <source>
        <dbReference type="ARBA" id="ARBA00009431"/>
    </source>
</evidence>
<evidence type="ECO:0000256" key="4">
    <source>
        <dbReference type="ARBA" id="ARBA00022801"/>
    </source>
</evidence>
<keyword evidence="3 6" id="KW-0645">Protease</keyword>
<dbReference type="Proteomes" id="UP001362999">
    <property type="component" value="Unassembled WGS sequence"/>
</dbReference>
<organism evidence="7 8">
    <name type="scientific">Favolaschia claudopus</name>
    <dbReference type="NCBI Taxonomy" id="2862362"/>
    <lineage>
        <taxon>Eukaryota</taxon>
        <taxon>Fungi</taxon>
        <taxon>Dikarya</taxon>
        <taxon>Basidiomycota</taxon>
        <taxon>Agaricomycotina</taxon>
        <taxon>Agaricomycetes</taxon>
        <taxon>Agaricomycetidae</taxon>
        <taxon>Agaricales</taxon>
        <taxon>Marasmiineae</taxon>
        <taxon>Mycenaceae</taxon>
        <taxon>Favolaschia</taxon>
    </lineage>
</organism>
<dbReference type="AlphaFoldDB" id="A0AAW0CGQ7"/>
<dbReference type="EMBL" id="JAWWNJ010000016">
    <property type="protein sequence ID" value="KAK7039320.1"/>
    <property type="molecule type" value="Genomic_DNA"/>
</dbReference>
<keyword evidence="5" id="KW-0325">Glycoprotein</keyword>
<dbReference type="InterPro" id="IPR001563">
    <property type="entry name" value="Peptidase_S10"/>
</dbReference>
<dbReference type="InterPro" id="IPR029058">
    <property type="entry name" value="AB_hydrolase_fold"/>
</dbReference>
<dbReference type="GO" id="GO:0006508">
    <property type="term" value="P:proteolysis"/>
    <property type="evidence" value="ECO:0007669"/>
    <property type="project" value="UniProtKB-KW"/>
</dbReference>
<sequence length="591" mass="64178">MLPSLLLPLSLFAAVSCTTLHWKDYLVTNPLPNVTYPLPRNFAGSVPVNRDSHPNNTLFFWAFENTPGSLTAPQNSSQEPWIIWLKGGPGSSSFIGLMTENGPLRVTGDYSIVDNPYSWDKLADIVYVDQPVGVGYSTSDPGANAADENQVGEDFIGFLSNLVNIFPSLATRPLYLTGESYAGVYIPYITKAIFSTPHTPVKLKKIAIGDGAIGEYPTSGGITVLDIIATYPQLIGYDAEVFEYFQTQYQLCGYDFELTYPPTGPLPYLFDPIYEASPSDNLRRRSLDSGWSAIFSRSREVSISKREQEERRSAWKRDLSGRPNGTLDPYYGCFLLIELQDYASNYSFPFDLGGLNPYDVTSALHPPVPADASIFLNDPRTRAAIHAPSGKTWKKSVDLNWTGTATPNFQGDPSPLPITFLSELAANASKHDVGIVLYVGNDDLLVAHRGIEAVIQNFTFGGIQGFTRKPDTPFTDDHGRFSGIIHQERNVTYALFANAGHYVPESVPEAAFVFLREFILGSNLTGFVDSPTSPAVGGDDPELASNILPGNSAIFYGSGTTASSTVAPEATIAGWNSFIATATLSASATSA</sequence>
<evidence type="ECO:0000256" key="5">
    <source>
        <dbReference type="ARBA" id="ARBA00023180"/>
    </source>
</evidence>
<accession>A0AAW0CGQ7</accession>
<proteinExistence type="inferred from homology"/>
<dbReference type="SUPFAM" id="SSF53474">
    <property type="entry name" value="alpha/beta-Hydrolases"/>
    <property type="match status" value="1"/>
</dbReference>
<evidence type="ECO:0000256" key="2">
    <source>
        <dbReference type="ARBA" id="ARBA00022645"/>
    </source>
</evidence>